<dbReference type="Proteomes" id="UP000644610">
    <property type="component" value="Unassembled WGS sequence"/>
</dbReference>
<dbReference type="PANTHER" id="PTHR36440:SF1">
    <property type="entry name" value="PUTATIVE (AFU_ORTHOLOGUE AFUA_8G07350)-RELATED"/>
    <property type="match status" value="1"/>
</dbReference>
<dbReference type="InterPro" id="IPR014710">
    <property type="entry name" value="RmlC-like_jellyroll"/>
</dbReference>
<protein>
    <submittedName>
        <fullName evidence="2">Cupin</fullName>
    </submittedName>
</protein>
<evidence type="ECO:0000313" key="3">
    <source>
        <dbReference type="Proteomes" id="UP000644610"/>
    </source>
</evidence>
<reference evidence="2" key="1">
    <citation type="submission" date="2021-01" db="EMBL/GenBank/DDBJ databases">
        <title>Whole genome shotgun sequence of Planotetraspora silvatica NBRC 100141.</title>
        <authorList>
            <person name="Komaki H."/>
            <person name="Tamura T."/>
        </authorList>
    </citation>
    <scope>NUCLEOTIDE SEQUENCE</scope>
    <source>
        <strain evidence="2">NBRC 100141</strain>
    </source>
</reference>
<dbReference type="InterPro" id="IPR013096">
    <property type="entry name" value="Cupin_2"/>
</dbReference>
<dbReference type="EMBL" id="BOOQ01000019">
    <property type="protein sequence ID" value="GII46549.1"/>
    <property type="molecule type" value="Genomic_DNA"/>
</dbReference>
<dbReference type="RefSeq" id="WP_203974474.1">
    <property type="nucleotide sequence ID" value="NZ_BAAAKY010000014.1"/>
</dbReference>
<feature type="domain" description="Cupin type-2" evidence="1">
    <location>
        <begin position="46"/>
        <end position="105"/>
    </location>
</feature>
<evidence type="ECO:0000259" key="1">
    <source>
        <dbReference type="Pfam" id="PF07883"/>
    </source>
</evidence>
<dbReference type="SUPFAM" id="SSF51182">
    <property type="entry name" value="RmlC-like cupins"/>
    <property type="match status" value="1"/>
</dbReference>
<dbReference type="Pfam" id="PF07883">
    <property type="entry name" value="Cupin_2"/>
    <property type="match status" value="1"/>
</dbReference>
<keyword evidence="3" id="KW-1185">Reference proteome</keyword>
<dbReference type="InterPro" id="IPR053146">
    <property type="entry name" value="QDO-like"/>
</dbReference>
<comment type="caution">
    <text evidence="2">The sequence shown here is derived from an EMBL/GenBank/DDBJ whole genome shotgun (WGS) entry which is preliminary data.</text>
</comment>
<evidence type="ECO:0000313" key="2">
    <source>
        <dbReference type="EMBL" id="GII46549.1"/>
    </source>
</evidence>
<dbReference type="InterPro" id="IPR011051">
    <property type="entry name" value="RmlC_Cupin_sf"/>
</dbReference>
<proteinExistence type="predicted"/>
<accession>A0A8J3XMI4</accession>
<gene>
    <name evidence="2" type="ORF">Psi02_29730</name>
</gene>
<dbReference type="Gene3D" id="2.60.120.10">
    <property type="entry name" value="Jelly Rolls"/>
    <property type="match status" value="1"/>
</dbReference>
<dbReference type="AlphaFoldDB" id="A0A8J3XMI4"/>
<dbReference type="PANTHER" id="PTHR36440">
    <property type="entry name" value="PUTATIVE (AFU_ORTHOLOGUE AFUA_8G07350)-RELATED"/>
    <property type="match status" value="1"/>
</dbReference>
<organism evidence="2 3">
    <name type="scientific">Planotetraspora silvatica</name>
    <dbReference type="NCBI Taxonomy" id="234614"/>
    <lineage>
        <taxon>Bacteria</taxon>
        <taxon>Bacillati</taxon>
        <taxon>Actinomycetota</taxon>
        <taxon>Actinomycetes</taxon>
        <taxon>Streptosporangiales</taxon>
        <taxon>Streptosporangiaceae</taxon>
        <taxon>Planotetraspora</taxon>
    </lineage>
</organism>
<name>A0A8J3XMI4_9ACTN</name>
<dbReference type="CDD" id="cd02215">
    <property type="entry name" value="cupin_QDO_N_C"/>
    <property type="match status" value="1"/>
</dbReference>
<sequence length="165" mass="17619">MSFDPSGYLLGPDDGPDLWFLDTRMSVKAGADQTGGAFTLIEWSAPTGFGPPLHLHDHEDEAFYILDGEIAIDCGEHHWTAGPGDFAFLPRKIPHAFVVTGGPVRGLQLTTPSGFEQFIAEIGRPAERPGLPVPAPPDIPRLVEAGSRYGHRILGPPPAAPPTHG</sequence>